<dbReference type="Gene3D" id="1.20.120.910">
    <property type="entry name" value="DksA, coiled-coil domain"/>
    <property type="match status" value="1"/>
</dbReference>
<accession>A0A0W8IA85</accession>
<evidence type="ECO:0000256" key="2">
    <source>
        <dbReference type="ARBA" id="ARBA00022771"/>
    </source>
</evidence>
<proteinExistence type="predicted"/>
<feature type="domain" description="Zinc finger DksA/TraR C4-type" evidence="5">
    <location>
        <begin position="76"/>
        <end position="103"/>
    </location>
</feature>
<keyword evidence="3" id="KW-0862">Zinc</keyword>
<evidence type="ECO:0000256" key="1">
    <source>
        <dbReference type="ARBA" id="ARBA00022723"/>
    </source>
</evidence>
<evidence type="ECO:0000313" key="6">
    <source>
        <dbReference type="EMBL" id="KUG56818.1"/>
    </source>
</evidence>
<evidence type="ECO:0000256" key="3">
    <source>
        <dbReference type="ARBA" id="ARBA00022833"/>
    </source>
</evidence>
<dbReference type="GO" id="GO:0008270">
    <property type="term" value="F:zinc ion binding"/>
    <property type="evidence" value="ECO:0007669"/>
    <property type="project" value="UniProtKB-KW"/>
</dbReference>
<dbReference type="Pfam" id="PF01258">
    <property type="entry name" value="zf-dskA_traR"/>
    <property type="match status" value="1"/>
</dbReference>
<evidence type="ECO:0000313" key="7">
    <source>
        <dbReference type="Proteomes" id="UP000054837"/>
    </source>
</evidence>
<gene>
    <name evidence="6" type="ORF">AVL62_11825</name>
</gene>
<feature type="zinc finger region" description="dksA C4-type" evidence="4">
    <location>
        <begin position="81"/>
        <end position="105"/>
    </location>
</feature>
<evidence type="ECO:0000259" key="5">
    <source>
        <dbReference type="Pfam" id="PF01258"/>
    </source>
</evidence>
<keyword evidence="2" id="KW-0863">Zinc-finger</keyword>
<organism evidence="6 7">
    <name type="scientific">Serinicoccus chungangensis</name>
    <dbReference type="NCBI Taxonomy" id="767452"/>
    <lineage>
        <taxon>Bacteria</taxon>
        <taxon>Bacillati</taxon>
        <taxon>Actinomycetota</taxon>
        <taxon>Actinomycetes</taxon>
        <taxon>Micrococcales</taxon>
        <taxon>Ornithinimicrobiaceae</taxon>
        <taxon>Serinicoccus</taxon>
    </lineage>
</organism>
<dbReference type="InterPro" id="IPR000962">
    <property type="entry name" value="Znf_DskA_TraR"/>
</dbReference>
<dbReference type="STRING" id="767452.AVL62_11825"/>
<dbReference type="EMBL" id="LQBL01000011">
    <property type="protein sequence ID" value="KUG56818.1"/>
    <property type="molecule type" value="Genomic_DNA"/>
</dbReference>
<evidence type="ECO:0000256" key="4">
    <source>
        <dbReference type="PROSITE-ProRule" id="PRU00510"/>
    </source>
</evidence>
<name>A0A0W8IA85_9MICO</name>
<dbReference type="Proteomes" id="UP000054837">
    <property type="component" value="Unassembled WGS sequence"/>
</dbReference>
<keyword evidence="1" id="KW-0479">Metal-binding</keyword>
<dbReference type="PANTHER" id="PTHR33823:SF4">
    <property type="entry name" value="GENERAL STRESS PROTEIN 16O"/>
    <property type="match status" value="1"/>
</dbReference>
<sequence length="106" mass="11328">MDEQARTRLEAKRAEVVAQMEQLSAPVQDQGSISFGKRVGDGTAMAVDRLTAVSAHDTLQDLLTGIDGALAALEDGSYGRCRVCGESIPEGRLEARPWATTCVRHG</sequence>
<protein>
    <recommendedName>
        <fullName evidence="5">Zinc finger DksA/TraR C4-type domain-containing protein</fullName>
    </recommendedName>
</protein>
<comment type="caution">
    <text evidence="6">The sequence shown here is derived from an EMBL/GenBank/DDBJ whole genome shotgun (WGS) entry which is preliminary data.</text>
</comment>
<dbReference type="AlphaFoldDB" id="A0A0W8IA85"/>
<dbReference type="OrthoDB" id="1121111at2"/>
<dbReference type="RefSeq" id="WP_058890564.1">
    <property type="nucleotide sequence ID" value="NZ_LQBL01000011.1"/>
</dbReference>
<dbReference type="PANTHER" id="PTHR33823">
    <property type="entry name" value="RNA POLYMERASE-BINDING TRANSCRIPTION FACTOR DKSA-RELATED"/>
    <property type="match status" value="1"/>
</dbReference>
<dbReference type="SUPFAM" id="SSF57716">
    <property type="entry name" value="Glucocorticoid receptor-like (DNA-binding domain)"/>
    <property type="match status" value="1"/>
</dbReference>
<keyword evidence="7" id="KW-1185">Reference proteome</keyword>
<reference evidence="6 7" key="1">
    <citation type="submission" date="2015-12" db="EMBL/GenBank/DDBJ databases">
        <title>Serinicoccus chungangenesis strain CD08_5 genome sequencing and assembly.</title>
        <authorList>
            <person name="Chander A.M."/>
            <person name="Kaur G."/>
            <person name="Nair G.R."/>
            <person name="Dhawan D.K."/>
            <person name="Kochhar R.K."/>
            <person name="Mayilraj S."/>
            <person name="Bhadada S.K."/>
        </authorList>
    </citation>
    <scope>NUCLEOTIDE SEQUENCE [LARGE SCALE GENOMIC DNA]</scope>
    <source>
        <strain evidence="6 7">CD08_5</strain>
    </source>
</reference>
<dbReference type="PROSITE" id="PS51128">
    <property type="entry name" value="ZF_DKSA_2"/>
    <property type="match status" value="1"/>
</dbReference>